<evidence type="ECO:0000256" key="14">
    <source>
        <dbReference type="SAM" id="Coils"/>
    </source>
</evidence>
<evidence type="ECO:0000256" key="4">
    <source>
        <dbReference type="ARBA" id="ARBA00022692"/>
    </source>
</evidence>
<keyword evidence="6 13" id="KW-1133">Transmembrane helix</keyword>
<dbReference type="AlphaFoldDB" id="A0A4R4KIK9"/>
<keyword evidence="8 13" id="KW-0472">Membrane</keyword>
<evidence type="ECO:0000313" key="15">
    <source>
        <dbReference type="EMBL" id="TDB68037.1"/>
    </source>
</evidence>
<evidence type="ECO:0000256" key="8">
    <source>
        <dbReference type="ARBA" id="ARBA00023136"/>
    </source>
</evidence>
<evidence type="ECO:0000256" key="2">
    <source>
        <dbReference type="ARBA" id="ARBA00022448"/>
    </source>
</evidence>
<sequence>MQIDWFTVIAQIINFFILVWLLKRYLYQPILGAIDAREKKINGQIQDAEGKREDAQREKALYIEKNKLFDEQKQQHLNDLLDEIKAERKKRLDAVAGEAEMLRAEHKHALLTKQNDMLKEIAQKTQREVLQISRKTLKDLATVSLDEQMIAVFLKKLRTVQPEEKLQLIQAYQSAANPVRVQTAFNLDSDLQNEIKSEVDKILGASAEYLFRVSSQLTNGIELSLNGYKFSWTVSAYLDELQQEVSETIKQTSDAVAQQK</sequence>
<proteinExistence type="inferred from homology"/>
<feature type="transmembrane region" description="Helical" evidence="13">
    <location>
        <begin position="6"/>
        <end position="22"/>
    </location>
</feature>
<gene>
    <name evidence="13" type="primary">atpF</name>
    <name evidence="15" type="ORF">EZE20_03690</name>
</gene>
<comment type="function">
    <text evidence="10 13">F(1)F(0) ATP synthase produces ATP from ADP in the presence of a proton or sodium gradient. F-type ATPases consist of two structural domains, F(1) containing the extramembraneous catalytic core and F(0) containing the membrane proton channel, linked together by a central stalk and a peripheral stalk. During catalysis, ATP synthesis in the catalytic domain of F(1) is coupled via a rotary mechanism of the central stalk subunits to proton translocation.</text>
</comment>
<evidence type="ECO:0000256" key="7">
    <source>
        <dbReference type="ARBA" id="ARBA00023065"/>
    </source>
</evidence>
<keyword evidence="14" id="KW-0175">Coiled coil</keyword>
<protein>
    <recommendedName>
        <fullName evidence="13">ATP synthase subunit b</fullName>
    </recommendedName>
    <alternativeName>
        <fullName evidence="13">ATP synthase F(0) sector subunit b</fullName>
    </alternativeName>
    <alternativeName>
        <fullName evidence="13">ATPase subunit I</fullName>
    </alternativeName>
    <alternativeName>
        <fullName evidence="13">F-type ATPase subunit b</fullName>
        <shortName evidence="13">F-ATPase subunit b</shortName>
    </alternativeName>
</protein>
<reference evidence="15 16" key="1">
    <citation type="submission" date="2019-02" db="EMBL/GenBank/DDBJ databases">
        <title>Arundinibacter roseus gen. nov., sp. nov., a new member of the family Cytophagaceae.</title>
        <authorList>
            <person name="Szuroczki S."/>
            <person name="Khayer B."/>
            <person name="Sproer C."/>
            <person name="Toumi M."/>
            <person name="Szabo A."/>
            <person name="Felfoldi T."/>
            <person name="Schumann P."/>
            <person name="Toth E."/>
        </authorList>
    </citation>
    <scope>NUCLEOTIDE SEQUENCE [LARGE SCALE GENOMIC DNA]</scope>
    <source>
        <strain evidence="15 16">DMA-k-7a</strain>
    </source>
</reference>
<comment type="function">
    <text evidence="11">Component of the F(0) channel, it forms part of the peripheral stalk, linking F(1) to F(0). The b'-subunit is a diverged and duplicated form of b found in plants and photosynthetic bacteria.</text>
</comment>
<evidence type="ECO:0000256" key="6">
    <source>
        <dbReference type="ARBA" id="ARBA00022989"/>
    </source>
</evidence>
<dbReference type="CDD" id="cd06503">
    <property type="entry name" value="ATP-synt_Fo_b"/>
    <property type="match status" value="1"/>
</dbReference>
<dbReference type="HAMAP" id="MF_01398">
    <property type="entry name" value="ATP_synth_b_bprime"/>
    <property type="match status" value="1"/>
</dbReference>
<dbReference type="GO" id="GO:0046961">
    <property type="term" value="F:proton-transporting ATPase activity, rotational mechanism"/>
    <property type="evidence" value="ECO:0007669"/>
    <property type="project" value="TreeGrafter"/>
</dbReference>
<keyword evidence="7 13" id="KW-0406">Ion transport</keyword>
<dbReference type="OrthoDB" id="282095at2"/>
<dbReference type="PANTHER" id="PTHR33445">
    <property type="entry name" value="ATP SYNTHASE SUBUNIT B', CHLOROPLASTIC"/>
    <property type="match status" value="1"/>
</dbReference>
<feature type="coiled-coil region" evidence="14">
    <location>
        <begin position="38"/>
        <end position="65"/>
    </location>
</feature>
<keyword evidence="2 13" id="KW-0813">Transport</keyword>
<evidence type="ECO:0000256" key="3">
    <source>
        <dbReference type="ARBA" id="ARBA00022547"/>
    </source>
</evidence>
<evidence type="ECO:0000256" key="13">
    <source>
        <dbReference type="HAMAP-Rule" id="MF_01398"/>
    </source>
</evidence>
<dbReference type="PANTHER" id="PTHR33445:SF2">
    <property type="entry name" value="ATP SYNTHASE SUBUNIT B', CHLOROPLASTIC"/>
    <property type="match status" value="1"/>
</dbReference>
<comment type="similarity">
    <text evidence="1 13">Belongs to the ATPase B chain family.</text>
</comment>
<dbReference type="EMBL" id="SMJU01000002">
    <property type="protein sequence ID" value="TDB68037.1"/>
    <property type="molecule type" value="Genomic_DNA"/>
</dbReference>
<dbReference type="NCBIfam" id="TIGR03321">
    <property type="entry name" value="alt_F1F0_F0_B"/>
    <property type="match status" value="1"/>
</dbReference>
<dbReference type="RefSeq" id="WP_132114616.1">
    <property type="nucleotide sequence ID" value="NZ_SMJU01000002.1"/>
</dbReference>
<keyword evidence="3 13" id="KW-0138">CF(0)</keyword>
<dbReference type="Pfam" id="PF00430">
    <property type="entry name" value="ATP-synt_B"/>
    <property type="match status" value="1"/>
</dbReference>
<dbReference type="InterPro" id="IPR002146">
    <property type="entry name" value="ATP_synth_b/b'su_bac/chlpt"/>
</dbReference>
<evidence type="ECO:0000256" key="1">
    <source>
        <dbReference type="ARBA" id="ARBA00005513"/>
    </source>
</evidence>
<evidence type="ECO:0000313" key="16">
    <source>
        <dbReference type="Proteomes" id="UP000295706"/>
    </source>
</evidence>
<dbReference type="GO" id="GO:0012505">
    <property type="term" value="C:endomembrane system"/>
    <property type="evidence" value="ECO:0007669"/>
    <property type="project" value="UniProtKB-SubCell"/>
</dbReference>
<keyword evidence="13" id="KW-1003">Cell membrane</keyword>
<evidence type="ECO:0000256" key="9">
    <source>
        <dbReference type="ARBA" id="ARBA00023310"/>
    </source>
</evidence>
<dbReference type="GO" id="GO:0046933">
    <property type="term" value="F:proton-transporting ATP synthase activity, rotational mechanism"/>
    <property type="evidence" value="ECO:0007669"/>
    <property type="project" value="UniProtKB-UniRule"/>
</dbReference>
<accession>A0A4R4KIK9</accession>
<comment type="subunit">
    <text evidence="13">F-type ATPases have 2 components, F(1) - the catalytic core - and F(0) - the membrane proton channel. F(1) has five subunits: alpha(3), beta(3), gamma(1), delta(1), epsilon(1). F(0) has three main subunits: a(1), b(2) and c(10-14). The alpha and beta chains form an alternating ring which encloses part of the gamma chain. F(1) is attached to F(0) by a central stalk formed by the gamma and epsilon chains, while a peripheral stalk is formed by the delta and b chains.</text>
</comment>
<evidence type="ECO:0000256" key="10">
    <source>
        <dbReference type="ARBA" id="ARBA00025198"/>
    </source>
</evidence>
<comment type="caution">
    <text evidence="15">The sequence shown here is derived from an EMBL/GenBank/DDBJ whole genome shotgun (WGS) entry which is preliminary data.</text>
</comment>
<evidence type="ECO:0000256" key="11">
    <source>
        <dbReference type="ARBA" id="ARBA00025614"/>
    </source>
</evidence>
<dbReference type="Proteomes" id="UP000295706">
    <property type="component" value="Unassembled WGS sequence"/>
</dbReference>
<dbReference type="GO" id="GO:0045259">
    <property type="term" value="C:proton-transporting ATP synthase complex"/>
    <property type="evidence" value="ECO:0007669"/>
    <property type="project" value="UniProtKB-KW"/>
</dbReference>
<organism evidence="15 16">
    <name type="scientific">Arundinibacter roseus</name>
    <dbReference type="NCBI Taxonomy" id="2070510"/>
    <lineage>
        <taxon>Bacteria</taxon>
        <taxon>Pseudomonadati</taxon>
        <taxon>Bacteroidota</taxon>
        <taxon>Cytophagia</taxon>
        <taxon>Cytophagales</taxon>
        <taxon>Spirosomataceae</taxon>
        <taxon>Arundinibacter</taxon>
    </lineage>
</organism>
<keyword evidence="9 13" id="KW-0066">ATP synthesis</keyword>
<keyword evidence="4 13" id="KW-0812">Transmembrane</keyword>
<keyword evidence="16" id="KW-1185">Reference proteome</keyword>
<dbReference type="InterPro" id="IPR050059">
    <property type="entry name" value="ATP_synthase_B_chain"/>
</dbReference>
<evidence type="ECO:0000256" key="12">
    <source>
        <dbReference type="ARBA" id="ARBA00037847"/>
    </source>
</evidence>
<keyword evidence="5 13" id="KW-0375">Hydrogen ion transport</keyword>
<comment type="subcellular location">
    <subcellularLocation>
        <location evidence="13">Cell membrane</location>
        <topology evidence="13">Single-pass membrane protein</topology>
    </subcellularLocation>
    <subcellularLocation>
        <location evidence="12">Endomembrane system</location>
        <topology evidence="12">Single-pass membrane protein</topology>
    </subcellularLocation>
</comment>
<dbReference type="InterPro" id="IPR017707">
    <property type="entry name" value="Alt_ATP_synth_F0_bsu"/>
</dbReference>
<dbReference type="GO" id="GO:0005886">
    <property type="term" value="C:plasma membrane"/>
    <property type="evidence" value="ECO:0007669"/>
    <property type="project" value="UniProtKB-SubCell"/>
</dbReference>
<evidence type="ECO:0000256" key="5">
    <source>
        <dbReference type="ARBA" id="ARBA00022781"/>
    </source>
</evidence>
<name>A0A4R4KIK9_9BACT</name>